<dbReference type="Gene3D" id="3.90.230.10">
    <property type="entry name" value="Creatinase/methionine aminopeptidase superfamily"/>
    <property type="match status" value="1"/>
</dbReference>
<protein>
    <submittedName>
        <fullName evidence="2">M24 family metallopeptidase</fullName>
    </submittedName>
</protein>
<organism evidence="2 3">
    <name type="scientific">Demequina muriae</name>
    <dbReference type="NCBI Taxonomy" id="3051664"/>
    <lineage>
        <taxon>Bacteria</taxon>
        <taxon>Bacillati</taxon>
        <taxon>Actinomycetota</taxon>
        <taxon>Actinomycetes</taxon>
        <taxon>Micrococcales</taxon>
        <taxon>Demequinaceae</taxon>
        <taxon>Demequina</taxon>
    </lineage>
</organism>
<evidence type="ECO:0000313" key="2">
    <source>
        <dbReference type="EMBL" id="MDN4481069.1"/>
    </source>
</evidence>
<dbReference type="InterPro" id="IPR036005">
    <property type="entry name" value="Creatinase/aminopeptidase-like"/>
</dbReference>
<comment type="caution">
    <text evidence="2">The sequence shown here is derived from an EMBL/GenBank/DDBJ whole genome shotgun (WGS) entry which is preliminary data.</text>
</comment>
<evidence type="ECO:0000259" key="1">
    <source>
        <dbReference type="Pfam" id="PF00557"/>
    </source>
</evidence>
<sequence length="345" mass="36688">MTSPTDRPAKIARIQATLHAHGATAMTVTSPENLAWLLDGARVTVPYSGPPVVSARVSLDGDLTVTALANEAQRMRHEELDAVDIRSVPWHDDVAPFEAGALRDTEVPGVMRAARASLLPVERRRYAQFCAEAAARVGAVARAVARHDSERDVAARLVAEVARLGADPIVVLVGGETRTGVQHPLPTTARIGRRVVIAVGARRHGMIANLTRVVSLGAAAHAGESALREVEADAWAATRPGRPLGEVLSDIAIAYQRHGLGADAWLAHHQGGPTGYVGRDPKVMPGETAVVHAGQAFAWNPWVQGAKAEDTVIVDRDGTQVLTVDPDWPTQNVRGVPRPATLELE</sequence>
<dbReference type="PANTHER" id="PTHR46112">
    <property type="entry name" value="AMINOPEPTIDASE"/>
    <property type="match status" value="1"/>
</dbReference>
<accession>A0ABT8GIH1</accession>
<dbReference type="SUPFAM" id="SSF55920">
    <property type="entry name" value="Creatinase/aminopeptidase"/>
    <property type="match status" value="1"/>
</dbReference>
<feature type="domain" description="Peptidase M24" evidence="1">
    <location>
        <begin position="131"/>
        <end position="315"/>
    </location>
</feature>
<reference evidence="2" key="1">
    <citation type="submission" date="2023-06" db="EMBL/GenBank/DDBJ databases">
        <title>Egi l300058.</title>
        <authorList>
            <person name="Gao L."/>
            <person name="Fang B.-Z."/>
            <person name="Li W.-J."/>
        </authorList>
    </citation>
    <scope>NUCLEOTIDE SEQUENCE</scope>
    <source>
        <strain evidence="2">EGI L300058</strain>
    </source>
</reference>
<evidence type="ECO:0000313" key="3">
    <source>
        <dbReference type="Proteomes" id="UP001172708"/>
    </source>
</evidence>
<dbReference type="RefSeq" id="WP_301142581.1">
    <property type="nucleotide sequence ID" value="NZ_JAUHQA010000001.1"/>
</dbReference>
<keyword evidence="3" id="KW-1185">Reference proteome</keyword>
<dbReference type="Gene3D" id="3.40.350.10">
    <property type="entry name" value="Creatinase/prolidase N-terminal domain"/>
    <property type="match status" value="1"/>
</dbReference>
<dbReference type="Proteomes" id="UP001172708">
    <property type="component" value="Unassembled WGS sequence"/>
</dbReference>
<dbReference type="Pfam" id="PF00557">
    <property type="entry name" value="Peptidase_M24"/>
    <property type="match status" value="1"/>
</dbReference>
<dbReference type="InterPro" id="IPR029149">
    <property type="entry name" value="Creatin/AminoP/Spt16_N"/>
</dbReference>
<proteinExistence type="predicted"/>
<gene>
    <name evidence="2" type="ORF">QQX02_09065</name>
</gene>
<name>A0ABT8GIH1_9MICO</name>
<dbReference type="EMBL" id="JAUHQA010000001">
    <property type="protein sequence ID" value="MDN4481069.1"/>
    <property type="molecule type" value="Genomic_DNA"/>
</dbReference>
<dbReference type="InterPro" id="IPR000994">
    <property type="entry name" value="Pept_M24"/>
</dbReference>
<dbReference type="PANTHER" id="PTHR46112:SF2">
    <property type="entry name" value="XAA-PRO AMINOPEPTIDASE P-RELATED"/>
    <property type="match status" value="1"/>
</dbReference>
<dbReference type="InterPro" id="IPR050659">
    <property type="entry name" value="Peptidase_M24B"/>
</dbReference>